<feature type="region of interest" description="Disordered" evidence="3">
    <location>
        <begin position="1085"/>
        <end position="1106"/>
    </location>
</feature>
<evidence type="ECO:0000256" key="2">
    <source>
        <dbReference type="PROSITE-ProRule" id="PRU00591"/>
    </source>
</evidence>
<organism evidence="5 6">
    <name type="scientific">Ventrimonas faecis</name>
    <dbReference type="NCBI Taxonomy" id="3133170"/>
    <lineage>
        <taxon>Bacteria</taxon>
        <taxon>Bacillati</taxon>
        <taxon>Bacillota</taxon>
        <taxon>Clostridia</taxon>
        <taxon>Lachnospirales</taxon>
        <taxon>Lachnospiraceae</taxon>
        <taxon>Ventrimonas</taxon>
    </lineage>
</organism>
<proteinExistence type="predicted"/>
<feature type="compositionally biased region" description="Gly residues" evidence="3">
    <location>
        <begin position="1093"/>
        <end position="1106"/>
    </location>
</feature>
<keyword evidence="1" id="KW-0677">Repeat</keyword>
<gene>
    <name evidence="5" type="ORF">WMO41_13910</name>
</gene>
<evidence type="ECO:0000313" key="5">
    <source>
        <dbReference type="EMBL" id="MEQ2564244.1"/>
    </source>
</evidence>
<feature type="repeat" description="Cell wall-binding" evidence="2">
    <location>
        <begin position="1186"/>
        <end position="1205"/>
    </location>
</feature>
<keyword evidence="4" id="KW-0732">Signal</keyword>
<sequence>MKKRLFAAFLCLCLIVSMLPTMAFAEAGAQDSGTTIGKSGLCEHHTRHDESCDYTEGTAEIHCSHEHTEDCYTLVTECVHEHTAECYPAESVSENTATPSEPEEVELTECTHECSKESGCITKALDCKHEHKVNGGEADREGGLGRDEACGYVPVTEGTPCTYVCEICNAQDSGNPAAPSDAQPEECTCETLCTEEEINADCHVCSAEGVKLDEVCTGEAPVSVRSGSAHTHPVCGSSGSCTDPDHGTEHTDVTWTEWNETTFLPDSGGNYYLTGNVTLSKTWKALSKETSLCLNGYSITYENSSDQGSVIKVPSGVTLTITDCTNTPGKIIGGTGTETHYNTSILSGGHFGGGIYVEGTLNLYNGSIEGNHIPSTGRMRYDGGGGVFVNGKKAYFYMYGGIIQDNAAYTAGAGVLCYKSQFNMYGGEITGHKNPGYDGAVCLDEGSTMTMTGGTIAGNTDYREQIYISKDAKLIVDGSSAVIAEESEQYAIHAFNGGKVEIRNGSIGSEVVILQQSEMTMSGGQILKIRVSRGSNLTVSGGKIREGISLGSDDSDYWGWGTIMLSEAPEISGITLMNPKNVITVTGQLTYLSPIPVTKSGGVLTSGWSAYMNGAAAENYFNCGEYELQQINNEIHLVEAGAHEHGGILFDKDMQSFTQDQYGYYIIDADSNYYLSNNYTIGDTASFDPTLFIGNGTNEVTVNLCLNGYELTRADSPYVDGSIIVVRENATLNLYDCKSTGTITGGTGRTGEKNGNTYSYGGGILVYGTLNMYEGTITGNSANADGVTEGFGGGIYVADGSAFTMYGGSIINNSAKTTGGGVAVAGDGESVPMSEAFGFNETITNWKSGANGGGKMTISNDTDIIVQGNMTGNTASNIYFPASAQNMTVSSLPAQGTQIGIRMETPGQFAAMGTGVDEAQAQTFFSSDDTTYNVLVIEDGLALGKQQNVPTIGINYQTEMLTGFANDGSYTINGQAVIPSADGTIAIQEEWMGTTISIVRKGDGDTVDSNAQNLLIPARPAVPDVTAGIRKINGADTSMECSSDNGTTWTAFTNETISGISAGTYLVRYRAKADAFAGQSTSQIHVHNSSGGDSSGGGGSSSSKGGSGYTTWILDDIGWWLKYADGSYAKGSITTDAAGKQIEIPHWEFINGKWFAFGASGYIITGWLYDPGYKHWFYIDVNKGMLTGWQLFDGKWYYFNPSSDGTKGRLFANTTTPDGYKVGADGAWIQ</sequence>
<dbReference type="RefSeq" id="WP_349230280.1">
    <property type="nucleotide sequence ID" value="NZ_JBBMFJ010000035.1"/>
</dbReference>
<keyword evidence="6" id="KW-1185">Reference proteome</keyword>
<dbReference type="EMBL" id="JBBMFJ010000035">
    <property type="protein sequence ID" value="MEQ2564244.1"/>
    <property type="molecule type" value="Genomic_DNA"/>
</dbReference>
<comment type="caution">
    <text evidence="5">The sequence shown here is derived from an EMBL/GenBank/DDBJ whole genome shotgun (WGS) entry which is preliminary data.</text>
</comment>
<evidence type="ECO:0000313" key="6">
    <source>
        <dbReference type="Proteomes" id="UP001437460"/>
    </source>
</evidence>
<reference evidence="5 6" key="1">
    <citation type="submission" date="2024-03" db="EMBL/GenBank/DDBJ databases">
        <title>Human intestinal bacterial collection.</title>
        <authorList>
            <person name="Pauvert C."/>
            <person name="Hitch T.C.A."/>
            <person name="Clavel T."/>
        </authorList>
    </citation>
    <scope>NUCLEOTIDE SEQUENCE [LARGE SCALE GENOMIC DNA]</scope>
    <source>
        <strain evidence="5 6">CLA-AP-H27</strain>
    </source>
</reference>
<evidence type="ECO:0000256" key="3">
    <source>
        <dbReference type="SAM" id="MobiDB-lite"/>
    </source>
</evidence>
<name>A0ABV1HPJ3_9FIRM</name>
<dbReference type="Proteomes" id="UP001437460">
    <property type="component" value="Unassembled WGS sequence"/>
</dbReference>
<dbReference type="InterPro" id="IPR018337">
    <property type="entry name" value="Cell_wall/Cho-bd_repeat"/>
</dbReference>
<protein>
    <submittedName>
        <fullName evidence="5">Uncharacterized protein</fullName>
    </submittedName>
</protein>
<feature type="signal peptide" evidence="4">
    <location>
        <begin position="1"/>
        <end position="25"/>
    </location>
</feature>
<dbReference type="PROSITE" id="PS51170">
    <property type="entry name" value="CW"/>
    <property type="match status" value="1"/>
</dbReference>
<dbReference type="InterPro" id="IPR012332">
    <property type="entry name" value="Autotransporter_pectin_lyase_C"/>
</dbReference>
<evidence type="ECO:0000256" key="4">
    <source>
        <dbReference type="SAM" id="SignalP"/>
    </source>
</evidence>
<feature type="chain" id="PRO_5045296602" evidence="4">
    <location>
        <begin position="26"/>
        <end position="1230"/>
    </location>
</feature>
<dbReference type="Gene3D" id="2.160.20.20">
    <property type="match status" value="1"/>
</dbReference>
<evidence type="ECO:0000256" key="1">
    <source>
        <dbReference type="ARBA" id="ARBA00022737"/>
    </source>
</evidence>
<dbReference type="Gene3D" id="2.10.270.10">
    <property type="entry name" value="Cholin Binding"/>
    <property type="match status" value="1"/>
</dbReference>
<dbReference type="SUPFAM" id="SSF69360">
    <property type="entry name" value="Cell wall binding repeat"/>
    <property type="match status" value="1"/>
</dbReference>
<accession>A0ABV1HPJ3</accession>